<dbReference type="AlphaFoldDB" id="A0A381QSI5"/>
<gene>
    <name evidence="1" type="ORF">METZ01_LOCUS34788</name>
</gene>
<evidence type="ECO:0000313" key="1">
    <source>
        <dbReference type="EMBL" id="SUZ81934.1"/>
    </source>
</evidence>
<sequence length="80" mass="8833">MIKIRNVNEARTRVDELNTSAPVLLTSGRGQWLVLLANAYQKLSLLIAGMYTGLNCTGTSRALINHEDDSAVNTRVHRPL</sequence>
<proteinExistence type="predicted"/>
<protein>
    <submittedName>
        <fullName evidence="1">Uncharacterized protein</fullName>
    </submittedName>
</protein>
<organism evidence="1">
    <name type="scientific">marine metagenome</name>
    <dbReference type="NCBI Taxonomy" id="408172"/>
    <lineage>
        <taxon>unclassified sequences</taxon>
        <taxon>metagenomes</taxon>
        <taxon>ecological metagenomes</taxon>
    </lineage>
</organism>
<accession>A0A381QSI5</accession>
<name>A0A381QSI5_9ZZZZ</name>
<dbReference type="EMBL" id="UINC01001483">
    <property type="protein sequence ID" value="SUZ81934.1"/>
    <property type="molecule type" value="Genomic_DNA"/>
</dbReference>
<reference evidence="1" key="1">
    <citation type="submission" date="2018-05" db="EMBL/GenBank/DDBJ databases">
        <authorList>
            <person name="Lanie J.A."/>
            <person name="Ng W.-L."/>
            <person name="Kazmierczak K.M."/>
            <person name="Andrzejewski T.M."/>
            <person name="Davidsen T.M."/>
            <person name="Wayne K.J."/>
            <person name="Tettelin H."/>
            <person name="Glass J.I."/>
            <person name="Rusch D."/>
            <person name="Podicherti R."/>
            <person name="Tsui H.-C.T."/>
            <person name="Winkler M.E."/>
        </authorList>
    </citation>
    <scope>NUCLEOTIDE SEQUENCE</scope>
</reference>